<comment type="subcellular location">
    <subcellularLocation>
        <location evidence="1 7">Cell membrane</location>
        <topology evidence="1 7">Multi-pass membrane protein</topology>
    </subcellularLocation>
</comment>
<evidence type="ECO:0000256" key="7">
    <source>
        <dbReference type="RuleBase" id="RU363032"/>
    </source>
</evidence>
<keyword evidence="10" id="KW-1185">Reference proteome</keyword>
<organism evidence="9 10">
    <name type="scientific">Clostridium rhizosphaerae</name>
    <dbReference type="NCBI Taxonomy" id="2803861"/>
    <lineage>
        <taxon>Bacteria</taxon>
        <taxon>Bacillati</taxon>
        <taxon>Bacillota</taxon>
        <taxon>Clostridia</taxon>
        <taxon>Eubacteriales</taxon>
        <taxon>Clostridiaceae</taxon>
        <taxon>Clostridium</taxon>
    </lineage>
</organism>
<keyword evidence="4 7" id="KW-0812">Transmembrane</keyword>
<feature type="transmembrane region" description="Helical" evidence="7">
    <location>
        <begin position="86"/>
        <end position="111"/>
    </location>
</feature>
<evidence type="ECO:0000256" key="5">
    <source>
        <dbReference type="ARBA" id="ARBA00022989"/>
    </source>
</evidence>
<feature type="transmembrane region" description="Helical" evidence="7">
    <location>
        <begin position="177"/>
        <end position="197"/>
    </location>
</feature>
<evidence type="ECO:0000256" key="3">
    <source>
        <dbReference type="ARBA" id="ARBA00022475"/>
    </source>
</evidence>
<feature type="transmembrane region" description="Helical" evidence="7">
    <location>
        <begin position="25"/>
        <end position="46"/>
    </location>
</feature>
<evidence type="ECO:0000313" key="9">
    <source>
        <dbReference type="EMBL" id="MBL4936170.1"/>
    </source>
</evidence>
<protein>
    <submittedName>
        <fullName evidence="9">Sugar ABC transporter permease</fullName>
    </submittedName>
</protein>
<dbReference type="CDD" id="cd06261">
    <property type="entry name" value="TM_PBP2"/>
    <property type="match status" value="1"/>
</dbReference>
<dbReference type="EMBL" id="JAESWC010000004">
    <property type="protein sequence ID" value="MBL4936170.1"/>
    <property type="molecule type" value="Genomic_DNA"/>
</dbReference>
<feature type="transmembrane region" description="Helical" evidence="7">
    <location>
        <begin position="280"/>
        <end position="301"/>
    </location>
</feature>
<dbReference type="Proteomes" id="UP000632377">
    <property type="component" value="Unassembled WGS sequence"/>
</dbReference>
<dbReference type="PANTHER" id="PTHR43227">
    <property type="entry name" value="BLL4140 PROTEIN"/>
    <property type="match status" value="1"/>
</dbReference>
<dbReference type="PROSITE" id="PS50928">
    <property type="entry name" value="ABC_TM1"/>
    <property type="match status" value="1"/>
</dbReference>
<comment type="similarity">
    <text evidence="7">Belongs to the binding-protein-dependent transport system permease family.</text>
</comment>
<proteinExistence type="inferred from homology"/>
<dbReference type="InterPro" id="IPR035906">
    <property type="entry name" value="MetI-like_sf"/>
</dbReference>
<dbReference type="Pfam" id="PF00528">
    <property type="entry name" value="BPD_transp_1"/>
    <property type="match status" value="1"/>
</dbReference>
<dbReference type="SUPFAM" id="SSF161098">
    <property type="entry name" value="MetI-like"/>
    <property type="match status" value="1"/>
</dbReference>
<dbReference type="Gene3D" id="1.10.3720.10">
    <property type="entry name" value="MetI-like"/>
    <property type="match status" value="1"/>
</dbReference>
<feature type="transmembrane region" description="Helical" evidence="7">
    <location>
        <begin position="225"/>
        <end position="248"/>
    </location>
</feature>
<evidence type="ECO:0000256" key="1">
    <source>
        <dbReference type="ARBA" id="ARBA00004651"/>
    </source>
</evidence>
<keyword evidence="5 7" id="KW-1133">Transmembrane helix</keyword>
<feature type="transmembrane region" description="Helical" evidence="7">
    <location>
        <begin position="132"/>
        <end position="157"/>
    </location>
</feature>
<evidence type="ECO:0000256" key="6">
    <source>
        <dbReference type="ARBA" id="ARBA00023136"/>
    </source>
</evidence>
<dbReference type="InterPro" id="IPR050809">
    <property type="entry name" value="UgpAE/MalFG_permease"/>
</dbReference>
<name>A0ABS1TA07_9CLOT</name>
<dbReference type="InterPro" id="IPR000515">
    <property type="entry name" value="MetI-like"/>
</dbReference>
<keyword evidence="3" id="KW-1003">Cell membrane</keyword>
<evidence type="ECO:0000256" key="2">
    <source>
        <dbReference type="ARBA" id="ARBA00022448"/>
    </source>
</evidence>
<feature type="domain" description="ABC transmembrane type-1" evidence="8">
    <location>
        <begin position="86"/>
        <end position="301"/>
    </location>
</feature>
<keyword evidence="2 7" id="KW-0813">Transport</keyword>
<comment type="caution">
    <text evidence="9">The sequence shown here is derived from an EMBL/GenBank/DDBJ whole genome shotgun (WGS) entry which is preliminary data.</text>
</comment>
<gene>
    <name evidence="9" type="ORF">JK636_10405</name>
</gene>
<dbReference type="PANTHER" id="PTHR43227:SF11">
    <property type="entry name" value="BLL4140 PROTEIN"/>
    <property type="match status" value="1"/>
</dbReference>
<sequence length="314" mass="35588">MQEVRQLNVKPKKSSNFIKNFKRDYVLWLFVLPGIVITFIFSYIPLYGVQIAFRNYNAKLGFFGSHWVGLEYFKRYFESPYFFQTIWNTFSVSIYSLIAGFPIPIILALLLNSFRHKRYRKVIQSVTYAPNFISTVVMCGMLLLFLSPSVGVVNHIIQIFGFKPINFMADKSYWRHIYVWSGVWQSMGWGSVIYFAALSSVSPELHEAAVMDGASKFQIVRHIDFPSIIPTATILLILSCGSILSVGFEKVFLLQNDLNLGVSQVISTYVYKVGLVDNNVSYSSAIGLFNSAINAVLLIAVNKIADKLSGISIW</sequence>
<evidence type="ECO:0000259" key="8">
    <source>
        <dbReference type="PROSITE" id="PS50928"/>
    </source>
</evidence>
<evidence type="ECO:0000256" key="4">
    <source>
        <dbReference type="ARBA" id="ARBA00022692"/>
    </source>
</evidence>
<accession>A0ABS1TA07</accession>
<reference evidence="9 10" key="1">
    <citation type="submission" date="2021-01" db="EMBL/GenBank/DDBJ databases">
        <title>Genome public.</title>
        <authorList>
            <person name="Liu C."/>
            <person name="Sun Q."/>
        </authorList>
    </citation>
    <scope>NUCLEOTIDE SEQUENCE [LARGE SCALE GENOMIC DNA]</scope>
    <source>
        <strain evidence="9 10">YIM B02515</strain>
    </source>
</reference>
<keyword evidence="6 7" id="KW-0472">Membrane</keyword>
<evidence type="ECO:0000313" key="10">
    <source>
        <dbReference type="Proteomes" id="UP000632377"/>
    </source>
</evidence>